<dbReference type="InterPro" id="IPR029044">
    <property type="entry name" value="Nucleotide-diphossugar_trans"/>
</dbReference>
<accession>A0ABR6VAH8</accession>
<gene>
    <name evidence="2" type="ORF">HU747_17245</name>
</gene>
<dbReference type="Gene3D" id="3.90.550.20">
    <property type="match status" value="1"/>
</dbReference>
<feature type="domain" description="Dermonecrotic toxin N-terminal" evidence="1">
    <location>
        <begin position="19"/>
        <end position="293"/>
    </location>
</feature>
<comment type="caution">
    <text evidence="2">The sequence shown here is derived from an EMBL/GenBank/DDBJ whole genome shotgun (WGS) entry which is preliminary data.</text>
</comment>
<proteinExistence type="predicted"/>
<evidence type="ECO:0000313" key="2">
    <source>
        <dbReference type="EMBL" id="MBC3477335.1"/>
    </source>
</evidence>
<keyword evidence="3" id="KW-1185">Reference proteome</keyword>
<keyword evidence="2" id="KW-0808">Transferase</keyword>
<evidence type="ECO:0000313" key="3">
    <source>
        <dbReference type="Proteomes" id="UP000628086"/>
    </source>
</evidence>
<name>A0ABR6VAH8_9PSED</name>
<organism evidence="2 3">
    <name type="scientific">Pseudomonas taiwanensis</name>
    <dbReference type="NCBI Taxonomy" id="470150"/>
    <lineage>
        <taxon>Bacteria</taxon>
        <taxon>Pseudomonadati</taxon>
        <taxon>Pseudomonadota</taxon>
        <taxon>Gammaproteobacteria</taxon>
        <taxon>Pseudomonadales</taxon>
        <taxon>Pseudomonadaceae</taxon>
        <taxon>Pseudomonas</taxon>
    </lineage>
</organism>
<dbReference type="GO" id="GO:0016757">
    <property type="term" value="F:glycosyltransferase activity"/>
    <property type="evidence" value="ECO:0007669"/>
    <property type="project" value="UniProtKB-KW"/>
</dbReference>
<reference evidence="2 3" key="1">
    <citation type="journal article" date="2020" name="Microorganisms">
        <title>Reliable Identification of Environmental Pseudomonas Isolates Using the rpoD Gene.</title>
        <authorList>
            <consortium name="The Broad Institute Genome Sequencing Platform"/>
            <person name="Girard L."/>
            <person name="Lood C."/>
            <person name="Rokni-Zadeh H."/>
            <person name="van Noort V."/>
            <person name="Lavigne R."/>
            <person name="De Mot R."/>
        </authorList>
    </citation>
    <scope>NUCLEOTIDE SEQUENCE [LARGE SCALE GENOMIC DNA]</scope>
    <source>
        <strain evidence="2 3">RW7P2</strain>
    </source>
</reference>
<protein>
    <submittedName>
        <fullName evidence="2">Mannosyltransferase</fullName>
    </submittedName>
</protein>
<keyword evidence="2" id="KW-0328">Glycosyltransferase</keyword>
<dbReference type="RefSeq" id="WP_027908247.1">
    <property type="nucleotide sequence ID" value="NZ_JABWRR010000021.1"/>
</dbReference>
<dbReference type="SUPFAM" id="SSF53448">
    <property type="entry name" value="Nucleotide-diphospho-sugar transferases"/>
    <property type="match status" value="1"/>
</dbReference>
<dbReference type="InterPro" id="IPR007577">
    <property type="entry name" value="GlycoTrfase_DXD_sugar-bd_CS"/>
</dbReference>
<dbReference type="EMBL" id="JABWRS010000013">
    <property type="protein sequence ID" value="MBC3477335.1"/>
    <property type="molecule type" value="Genomic_DNA"/>
</dbReference>
<sequence>MPSSRINTAGVQFVRDHLATVPRPDREASRAIGDWLSAQGVDLDPDQVDVVTLHVHPDGVASYQAVVVQCISLTQAVLMNWQGETNNDFFGGLFNQPWAGKLPGDGPITIVDRLPAQPLTDNGAWYQVFNGLFRRTTPARYDHSTLLDVRAEALQRHIEALDFHSRYTALLDAYWRDHLPGYRLCCKLNFIAACNKQIAEGSLSDAARKLAWRAAGLIPRGKGLRLSTLNIYGYAATDLLYLNDASSDLTLLYAPGNSSPLLEFASEELLKDWVGQQCRNAASRQALKRHFRLADGPQGIDFSGLDTALEGLGVYPLNHRLPPEHGYFNDDGRWPPRTYVNYRPGKYNPRITGDLFQALAERQRQRTYDDADFIITSNAEVTKSKWASYLNATLNLVAPLTFVVPGLAPLLAVGGIVQVALGLDQAINGKSLRAKQAGIGSVAWGLLNAAPALAHAASQGGKLFSFKAGDFVSPVRINEQWGYPLSPMDPPHLPELDVAPFFEADRARAEEIPAAEVFPVGRSVDWGTKTQTITGSYAVDGYLVELDLVYDIEFDVFVEKSELNRVEPTVYEARPGEPLVRRVMPGPRQVSDEMRMATLRGLGVDLQLPLHIPVAPRGIRAIPKTVSSLWVGNKSIAPELVENLARNARRLKNTQYRYRLYLSNAHPQVYQQNLRQLAEKAPGLEVEPLEEQPFFHSFSASKYYQQYQAALDGNGGVATNYSSASDVLRYPMLYQEGGLYMDVDDELLKAGGQRLGCIGFDTCIAESVDDVELATTDDGLLLHSPLSNQLLDMELQFNTSMIGSHPGNPTLLAMSEEMHARYQRDPDFYRVRPDRVQDPEAFHDYTRRLSQLTGPGMMNDVIDRLLPDLYRLRQIERLMKLPIINGGAYVDTQSWIAAEHTLTPLGRIARVGSAQSWISH</sequence>
<evidence type="ECO:0000259" key="1">
    <source>
        <dbReference type="Pfam" id="PF20178"/>
    </source>
</evidence>
<dbReference type="Pfam" id="PF20178">
    <property type="entry name" value="ToxA_N"/>
    <property type="match status" value="1"/>
</dbReference>
<dbReference type="Pfam" id="PF04488">
    <property type="entry name" value="Gly_transf_sug"/>
    <property type="match status" value="1"/>
</dbReference>
<dbReference type="InterPro" id="IPR046673">
    <property type="entry name" value="ToxA_N"/>
</dbReference>
<dbReference type="Proteomes" id="UP000628086">
    <property type="component" value="Unassembled WGS sequence"/>
</dbReference>